<dbReference type="OrthoDB" id="4629244at2"/>
<sequence length="129" mass="14125">MTPKQHTRLTDIVMRKRQALGLSVAELARRAGLDVATVWHIETGTTVSPKAETLQAIGDALGIPASDLFAAAGWVAAQELPTMRPYLRTKYRQLPPAAVNEIEAHFTDVARRYGISFDQRAGPIDGEDE</sequence>
<dbReference type="CDD" id="cd00093">
    <property type="entry name" value="HTH_XRE"/>
    <property type="match status" value="1"/>
</dbReference>
<dbReference type="Gene3D" id="1.10.260.40">
    <property type="entry name" value="lambda repressor-like DNA-binding domains"/>
    <property type="match status" value="1"/>
</dbReference>
<dbReference type="SMART" id="SM00530">
    <property type="entry name" value="HTH_XRE"/>
    <property type="match status" value="1"/>
</dbReference>
<dbReference type="EMBL" id="LQQA01000015">
    <property type="protein sequence ID" value="ORX14572.1"/>
    <property type="molecule type" value="Genomic_DNA"/>
</dbReference>
<comment type="caution">
    <text evidence="2">The sequence shown here is derived from an EMBL/GenBank/DDBJ whole genome shotgun (WGS) entry which is preliminary data.</text>
</comment>
<organism evidence="2 3">
    <name type="scientific">Mycolicibacterium wolinskyi</name>
    <dbReference type="NCBI Taxonomy" id="59750"/>
    <lineage>
        <taxon>Bacteria</taxon>
        <taxon>Bacillati</taxon>
        <taxon>Actinomycetota</taxon>
        <taxon>Actinomycetes</taxon>
        <taxon>Mycobacteriales</taxon>
        <taxon>Mycobacteriaceae</taxon>
        <taxon>Mycolicibacterium</taxon>
    </lineage>
</organism>
<dbReference type="InterPro" id="IPR001387">
    <property type="entry name" value="Cro/C1-type_HTH"/>
</dbReference>
<name>A0A1X2F809_9MYCO</name>
<dbReference type="AlphaFoldDB" id="A0A1X2F809"/>
<dbReference type="InterPro" id="IPR010982">
    <property type="entry name" value="Lambda_DNA-bd_dom_sf"/>
</dbReference>
<gene>
    <name evidence="2" type="ORF">AWC31_25650</name>
</gene>
<feature type="domain" description="HTH cro/C1-type" evidence="1">
    <location>
        <begin position="17"/>
        <end position="68"/>
    </location>
</feature>
<reference evidence="2 3" key="1">
    <citation type="submission" date="2016-01" db="EMBL/GenBank/DDBJ databases">
        <title>The new phylogeny of the genus Mycobacterium.</title>
        <authorList>
            <person name="Tarcisio F."/>
            <person name="Conor M."/>
            <person name="Antonella G."/>
            <person name="Elisabetta G."/>
            <person name="Giulia F.S."/>
            <person name="Sara T."/>
            <person name="Anna F."/>
            <person name="Clotilde B."/>
            <person name="Roberto B."/>
            <person name="Veronica D.S."/>
            <person name="Fabio R."/>
            <person name="Monica P."/>
            <person name="Olivier J."/>
            <person name="Enrico T."/>
            <person name="Nicola S."/>
        </authorList>
    </citation>
    <scope>NUCLEOTIDE SEQUENCE [LARGE SCALE GENOMIC DNA]</scope>
    <source>
        <strain evidence="2 3">ATCC 700010</strain>
    </source>
</reference>
<dbReference type="GO" id="GO:0003677">
    <property type="term" value="F:DNA binding"/>
    <property type="evidence" value="ECO:0007669"/>
    <property type="project" value="InterPro"/>
</dbReference>
<dbReference type="Pfam" id="PF13560">
    <property type="entry name" value="HTH_31"/>
    <property type="match status" value="1"/>
</dbReference>
<protein>
    <submittedName>
        <fullName evidence="2">Transcriptional regulator</fullName>
    </submittedName>
</protein>
<dbReference type="PROSITE" id="PS50943">
    <property type="entry name" value="HTH_CROC1"/>
    <property type="match status" value="1"/>
</dbReference>
<dbReference type="SUPFAM" id="SSF47413">
    <property type="entry name" value="lambda repressor-like DNA-binding domains"/>
    <property type="match status" value="1"/>
</dbReference>
<dbReference type="Proteomes" id="UP000193964">
    <property type="component" value="Unassembled WGS sequence"/>
</dbReference>
<proteinExistence type="predicted"/>
<evidence type="ECO:0000313" key="3">
    <source>
        <dbReference type="Proteomes" id="UP000193964"/>
    </source>
</evidence>
<evidence type="ECO:0000259" key="1">
    <source>
        <dbReference type="PROSITE" id="PS50943"/>
    </source>
</evidence>
<evidence type="ECO:0000313" key="2">
    <source>
        <dbReference type="EMBL" id="ORX14572.1"/>
    </source>
</evidence>
<accession>A0A1X2F809</accession>